<keyword evidence="4" id="KW-0560">Oxidoreductase</keyword>
<evidence type="ECO:0000313" key="8">
    <source>
        <dbReference type="Proteomes" id="UP001583186"/>
    </source>
</evidence>
<dbReference type="Gene3D" id="3.40.30.120">
    <property type="match status" value="1"/>
</dbReference>
<feature type="region of interest" description="Disordered" evidence="5">
    <location>
        <begin position="84"/>
        <end position="112"/>
    </location>
</feature>
<accession>A0ABR3ZIJ8</accession>
<keyword evidence="3" id="KW-0274">FAD</keyword>
<protein>
    <recommendedName>
        <fullName evidence="6">FAD-binding domain-containing protein</fullName>
    </recommendedName>
</protein>
<evidence type="ECO:0000256" key="5">
    <source>
        <dbReference type="SAM" id="MobiDB-lite"/>
    </source>
</evidence>
<sequence length="571" mass="61278">MSKTYDVIVAGAGPIGLFLAGELALAGASVLVLERDAVRDAEGTALKAAPLGFRGINTLTLECLSRRGLLDAVFPADKANLKGLMKDRSGGPPKGPGGPGSPPKGPKGPPASVGIFKKTEGMQFGGHFAGMFFNANKIDFGRWKYRVNGPGMVPGPTTMATVETVYGERAAKLGVEVLYNHTLAKIVEGNEEGSDKVVVNVTDKADDSTKSFAGRWLVGCDGGQSIVRRTAGFRVEGSEPKFTGYAMRCDITNADKLTPGFTVTDGGLYIAGAFGDTVYLMDADGGSFDRKQELTIEHLQTVLTRVTRVPEVKITELRVATSFTDRCRHAMHYRRGRVLLAGDAAHTHATFGAQGMNLGMGDAMNLGWKLASTIRQEAATCAVDFDLLSTYDSERLPVAEQVLEMSRAQSMAFVPDVYGRAVRSMFQRTINTVDGANLFIGLFWGLSQKYDLGNGQKHPLVGLSAPDFVLDGKDENDDESLASPRLNHHLAKGHGLLVDLTKDGNPLLNELLKTGGYSGRVDYLAAPTVAAKRELQAFLVRPDGIVAWAVDEGEEVDTNALKAELARWFAF</sequence>
<dbReference type="PANTHER" id="PTHR43004:SF19">
    <property type="entry name" value="BINDING MONOOXYGENASE, PUTATIVE (JCVI)-RELATED"/>
    <property type="match status" value="1"/>
</dbReference>
<organism evidence="7 8">
    <name type="scientific">Sporothrix stenoceras</name>
    <dbReference type="NCBI Taxonomy" id="5173"/>
    <lineage>
        <taxon>Eukaryota</taxon>
        <taxon>Fungi</taxon>
        <taxon>Dikarya</taxon>
        <taxon>Ascomycota</taxon>
        <taxon>Pezizomycotina</taxon>
        <taxon>Sordariomycetes</taxon>
        <taxon>Sordariomycetidae</taxon>
        <taxon>Ophiostomatales</taxon>
        <taxon>Ophiostomataceae</taxon>
        <taxon>Sporothrix</taxon>
    </lineage>
</organism>
<comment type="cofactor">
    <cofactor evidence="1">
        <name>FAD</name>
        <dbReference type="ChEBI" id="CHEBI:57692"/>
    </cofactor>
</comment>
<gene>
    <name evidence="7" type="ORF">Sste5346_002201</name>
</gene>
<evidence type="ECO:0000256" key="3">
    <source>
        <dbReference type="ARBA" id="ARBA00022827"/>
    </source>
</evidence>
<feature type="compositionally biased region" description="Pro residues" evidence="5">
    <location>
        <begin position="93"/>
        <end position="109"/>
    </location>
</feature>
<dbReference type="Pfam" id="PF01494">
    <property type="entry name" value="FAD_binding_3"/>
    <property type="match status" value="1"/>
</dbReference>
<dbReference type="InterPro" id="IPR002938">
    <property type="entry name" value="FAD-bd"/>
</dbReference>
<dbReference type="PRINTS" id="PR00420">
    <property type="entry name" value="RNGMNOXGNASE"/>
</dbReference>
<evidence type="ECO:0000256" key="2">
    <source>
        <dbReference type="ARBA" id="ARBA00022630"/>
    </source>
</evidence>
<name>A0ABR3ZIJ8_9PEZI</name>
<dbReference type="SUPFAM" id="SSF51905">
    <property type="entry name" value="FAD/NAD(P)-binding domain"/>
    <property type="match status" value="1"/>
</dbReference>
<dbReference type="EMBL" id="JAWCUI010000009">
    <property type="protein sequence ID" value="KAL1900481.1"/>
    <property type="molecule type" value="Genomic_DNA"/>
</dbReference>
<proteinExistence type="predicted"/>
<evidence type="ECO:0000256" key="1">
    <source>
        <dbReference type="ARBA" id="ARBA00001974"/>
    </source>
</evidence>
<dbReference type="InterPro" id="IPR050641">
    <property type="entry name" value="RIFMO-like"/>
</dbReference>
<feature type="domain" description="FAD-binding" evidence="6">
    <location>
        <begin position="5"/>
        <end position="405"/>
    </location>
</feature>
<dbReference type="PANTHER" id="PTHR43004">
    <property type="entry name" value="TRK SYSTEM POTASSIUM UPTAKE PROTEIN"/>
    <property type="match status" value="1"/>
</dbReference>
<evidence type="ECO:0000259" key="6">
    <source>
        <dbReference type="Pfam" id="PF01494"/>
    </source>
</evidence>
<dbReference type="InterPro" id="IPR036188">
    <property type="entry name" value="FAD/NAD-bd_sf"/>
</dbReference>
<evidence type="ECO:0000313" key="7">
    <source>
        <dbReference type="EMBL" id="KAL1900481.1"/>
    </source>
</evidence>
<keyword evidence="8" id="KW-1185">Reference proteome</keyword>
<dbReference type="Gene3D" id="3.30.70.2450">
    <property type="match status" value="1"/>
</dbReference>
<dbReference type="Pfam" id="PF21274">
    <property type="entry name" value="Rng_hyd_C"/>
    <property type="match status" value="1"/>
</dbReference>
<dbReference type="Proteomes" id="UP001583186">
    <property type="component" value="Unassembled WGS sequence"/>
</dbReference>
<evidence type="ECO:0000256" key="4">
    <source>
        <dbReference type="ARBA" id="ARBA00023002"/>
    </source>
</evidence>
<reference evidence="7 8" key="1">
    <citation type="journal article" date="2024" name="IMA Fungus">
        <title>IMA Genome - F19 : A genome assembly and annotation guide to empower mycologists, including annotated draft genome sequences of Ceratocystis pirilliformis, Diaporthe australafricana, Fusarium ophioides, Paecilomyces lecythidis, and Sporothrix stenoceras.</title>
        <authorList>
            <person name="Aylward J."/>
            <person name="Wilson A.M."/>
            <person name="Visagie C.M."/>
            <person name="Spraker J."/>
            <person name="Barnes I."/>
            <person name="Buitendag C."/>
            <person name="Ceriani C."/>
            <person name="Del Mar Angel L."/>
            <person name="du Plessis D."/>
            <person name="Fuchs T."/>
            <person name="Gasser K."/>
            <person name="Kramer D."/>
            <person name="Li W."/>
            <person name="Munsamy K."/>
            <person name="Piso A."/>
            <person name="Price J.L."/>
            <person name="Sonnekus B."/>
            <person name="Thomas C."/>
            <person name="van der Nest A."/>
            <person name="van Dijk A."/>
            <person name="van Heerden A."/>
            <person name="van Vuuren N."/>
            <person name="Yilmaz N."/>
            <person name="Duong T.A."/>
            <person name="van der Merwe N.A."/>
            <person name="Wingfield M.J."/>
            <person name="Wingfield B.D."/>
        </authorList>
    </citation>
    <scope>NUCLEOTIDE SEQUENCE [LARGE SCALE GENOMIC DNA]</scope>
    <source>
        <strain evidence="7 8">CMW 5346</strain>
    </source>
</reference>
<dbReference type="Gene3D" id="3.50.50.60">
    <property type="entry name" value="FAD/NAD(P)-binding domain"/>
    <property type="match status" value="2"/>
</dbReference>
<comment type="caution">
    <text evidence="7">The sequence shown here is derived from an EMBL/GenBank/DDBJ whole genome shotgun (WGS) entry which is preliminary data.</text>
</comment>
<keyword evidence="2" id="KW-0285">Flavoprotein</keyword>